<dbReference type="Pfam" id="PF00501">
    <property type="entry name" value="AMP-binding"/>
    <property type="match status" value="1"/>
</dbReference>
<keyword evidence="2" id="KW-0436">Ligase</keyword>
<evidence type="ECO:0000313" key="6">
    <source>
        <dbReference type="Proteomes" id="UP000005870"/>
    </source>
</evidence>
<dbReference type="InterPro" id="IPR020845">
    <property type="entry name" value="AMP-binding_CS"/>
</dbReference>
<dbReference type="AlphaFoldDB" id="G7UTZ5"/>
<dbReference type="RefSeq" id="WP_014161602.1">
    <property type="nucleotide sequence ID" value="NC_016147.2"/>
</dbReference>
<dbReference type="eggNOG" id="COG0318">
    <property type="taxonomic scope" value="Bacteria"/>
</dbReference>
<proteinExistence type="inferred from homology"/>
<dbReference type="Proteomes" id="UP000005870">
    <property type="component" value="Chromosome"/>
</dbReference>
<name>G7UTZ5_PSEUP</name>
<dbReference type="Gene3D" id="3.30.300.30">
    <property type="match status" value="1"/>
</dbReference>
<evidence type="ECO:0000313" key="5">
    <source>
        <dbReference type="EMBL" id="AER57429.1"/>
    </source>
</evidence>
<protein>
    <submittedName>
        <fullName evidence="5">Acyl-CoA synthetase</fullName>
    </submittedName>
</protein>
<dbReference type="GO" id="GO:0006631">
    <property type="term" value="P:fatty acid metabolic process"/>
    <property type="evidence" value="ECO:0007669"/>
    <property type="project" value="TreeGrafter"/>
</dbReference>
<dbReference type="InterPro" id="IPR042099">
    <property type="entry name" value="ANL_N_sf"/>
</dbReference>
<dbReference type="STRING" id="1045855.DSC_13925"/>
<dbReference type="InterPro" id="IPR025110">
    <property type="entry name" value="AMP-bd_C"/>
</dbReference>
<organism evidence="5 6">
    <name type="scientific">Pseudoxanthomonas spadix (strain BD-a59)</name>
    <dbReference type="NCBI Taxonomy" id="1045855"/>
    <lineage>
        <taxon>Bacteria</taxon>
        <taxon>Pseudomonadati</taxon>
        <taxon>Pseudomonadota</taxon>
        <taxon>Gammaproteobacteria</taxon>
        <taxon>Lysobacterales</taxon>
        <taxon>Lysobacteraceae</taxon>
        <taxon>Pseudoxanthomonas</taxon>
    </lineage>
</organism>
<keyword evidence="6" id="KW-1185">Reference proteome</keyword>
<dbReference type="PROSITE" id="PS00455">
    <property type="entry name" value="AMP_BINDING"/>
    <property type="match status" value="1"/>
</dbReference>
<accession>G7UTZ5</accession>
<dbReference type="PANTHER" id="PTHR43201">
    <property type="entry name" value="ACYL-COA SYNTHETASE"/>
    <property type="match status" value="1"/>
</dbReference>
<gene>
    <name evidence="5" type="ordered locus">DSC_13925</name>
</gene>
<dbReference type="HOGENOM" id="CLU_000022_59_0_6"/>
<dbReference type="Gene3D" id="3.40.50.12780">
    <property type="entry name" value="N-terminal domain of ligase-like"/>
    <property type="match status" value="1"/>
</dbReference>
<dbReference type="GO" id="GO:0031956">
    <property type="term" value="F:medium-chain fatty acid-CoA ligase activity"/>
    <property type="evidence" value="ECO:0007669"/>
    <property type="project" value="TreeGrafter"/>
</dbReference>
<evidence type="ECO:0000256" key="2">
    <source>
        <dbReference type="ARBA" id="ARBA00022598"/>
    </source>
</evidence>
<dbReference type="KEGG" id="psd:DSC_13925"/>
<dbReference type="EMBL" id="CP003093">
    <property type="protein sequence ID" value="AER57429.1"/>
    <property type="molecule type" value="Genomic_DNA"/>
</dbReference>
<dbReference type="SUPFAM" id="SSF56801">
    <property type="entry name" value="Acetyl-CoA synthetase-like"/>
    <property type="match status" value="1"/>
</dbReference>
<evidence type="ECO:0000259" key="3">
    <source>
        <dbReference type="Pfam" id="PF00501"/>
    </source>
</evidence>
<reference evidence="5 6" key="1">
    <citation type="journal article" date="2012" name="J. Bacteriol.">
        <title>Complete Genome Sequence of the BTEX-Degrading Bacterium Pseudoxanthomonas spadix BD-a59.</title>
        <authorList>
            <person name="Lee S.H."/>
            <person name="Jin H.M."/>
            <person name="Lee H.J."/>
            <person name="Kim J.M."/>
            <person name="Jeon C.O."/>
        </authorList>
    </citation>
    <scope>NUCLEOTIDE SEQUENCE [LARGE SCALE GENOMIC DNA]</scope>
    <source>
        <strain evidence="5 6">BD-a59</strain>
    </source>
</reference>
<evidence type="ECO:0000256" key="1">
    <source>
        <dbReference type="ARBA" id="ARBA00006432"/>
    </source>
</evidence>
<sequence>MLPRDLLVRCAQNFPNKVAYHCGDRSATWSQINRRADQLTAALQQLGVGQGDTIAILTHETIEVYEHFFACMKMGAVRVGLNWRYAAEEMRHVLKDSNARAVIVQASCREMIEPLLPDLARAGVLVIGFGGDHGLELDYEAVIERGVNDVPQYPAIAAADALLVSYTSGTSGLPKGVVLTHHGLHDAIIQDVVSTGFTTDDVFYVPGASAWIVVVLNLWGLANGMTHVLPDGDFNLAEFLQDIPRYRVTNVFMVPTMMRWVAREYATGNYDFSSVRLILFGSSPASPALIREASETFDCDLMQSYTLTEAGGVWITIMTPKDYRQALADHPERLKSVGRCRVHFELSIRSDDGMELAANEPGELWVRGPVMKEYLNLPEKTAEVFPGDGWLRTNDIARRDEDGYIYLLDRQSFLIITGAVNVFPSSVEAVLSLHEDIEEVAVVGVPHPEWGEAVVAVVRAREGADLTQAGVLKVCERRLGKPEIPKLVLFVDEPLPKTLSSKLRKKDIRSWVLDNPSLVPWTMEEA</sequence>
<dbReference type="InterPro" id="IPR045851">
    <property type="entry name" value="AMP-bd_C_sf"/>
</dbReference>
<comment type="similarity">
    <text evidence="1">Belongs to the ATP-dependent AMP-binding enzyme family.</text>
</comment>
<feature type="domain" description="AMP-binding enzyme C-terminal" evidence="4">
    <location>
        <begin position="427"/>
        <end position="502"/>
    </location>
</feature>
<dbReference type="OrthoDB" id="9803968at2"/>
<dbReference type="PANTHER" id="PTHR43201:SF5">
    <property type="entry name" value="MEDIUM-CHAIN ACYL-COA LIGASE ACSF2, MITOCHONDRIAL"/>
    <property type="match status" value="1"/>
</dbReference>
<dbReference type="InterPro" id="IPR000873">
    <property type="entry name" value="AMP-dep_synth/lig_dom"/>
</dbReference>
<feature type="domain" description="AMP-dependent synthetase/ligase" evidence="3">
    <location>
        <begin position="9"/>
        <end position="375"/>
    </location>
</feature>
<evidence type="ECO:0000259" key="4">
    <source>
        <dbReference type="Pfam" id="PF13193"/>
    </source>
</evidence>
<dbReference type="Pfam" id="PF13193">
    <property type="entry name" value="AMP-binding_C"/>
    <property type="match status" value="1"/>
</dbReference>